<evidence type="ECO:0000313" key="2">
    <source>
        <dbReference type="EMBL" id="AFZ24788.1"/>
    </source>
</evidence>
<accession>K9WX49</accession>
<keyword evidence="1" id="KW-0812">Transmembrane</keyword>
<name>K9WX49_9NOST</name>
<feature type="transmembrane region" description="Helical" evidence="1">
    <location>
        <begin position="32"/>
        <end position="53"/>
    </location>
</feature>
<dbReference type="PATRIC" id="fig|56107.3.peg.2853"/>
<reference evidence="2 3" key="1">
    <citation type="submission" date="2012-06" db="EMBL/GenBank/DDBJ databases">
        <title>Finished chromosome of genome of Cylindrospermum stagnale PCC 7417.</title>
        <authorList>
            <consortium name="US DOE Joint Genome Institute"/>
            <person name="Gugger M."/>
            <person name="Coursin T."/>
            <person name="Rippka R."/>
            <person name="Tandeau De Marsac N."/>
            <person name="Huntemann M."/>
            <person name="Wei C.-L."/>
            <person name="Han J."/>
            <person name="Detter J.C."/>
            <person name="Han C."/>
            <person name="Tapia R."/>
            <person name="Chen A."/>
            <person name="Kyrpides N."/>
            <person name="Mavromatis K."/>
            <person name="Markowitz V."/>
            <person name="Szeto E."/>
            <person name="Ivanova N."/>
            <person name="Pagani I."/>
            <person name="Pati A."/>
            <person name="Goodwin L."/>
            <person name="Nordberg H.P."/>
            <person name="Cantor M.N."/>
            <person name="Hua S.X."/>
            <person name="Woyke T."/>
            <person name="Kerfeld C.A."/>
        </authorList>
    </citation>
    <scope>NUCLEOTIDE SEQUENCE [LARGE SCALE GENOMIC DNA]</scope>
    <source>
        <strain evidence="2 3">PCC 7417</strain>
    </source>
</reference>
<evidence type="ECO:0000256" key="1">
    <source>
        <dbReference type="SAM" id="Phobius"/>
    </source>
</evidence>
<keyword evidence="3" id="KW-1185">Reference proteome</keyword>
<keyword evidence="1" id="KW-1133">Transmembrane helix</keyword>
<dbReference type="KEGG" id="csg:Cylst_2582"/>
<sequence length="118" mass="13058">MTQWLGLLISLGIEVPVVLIMLLTTQQLSSRLDICSAFILACAATLLTHPLAWESNQMLMPYMEFPVRATLIEGLVAIAEGILYWLILKLGWQKGLLLSIIANATSFLGGLLIDELFR</sequence>
<protein>
    <submittedName>
        <fullName evidence="2">Uncharacterized protein</fullName>
    </submittedName>
</protein>
<feature type="transmembrane region" description="Helical" evidence="1">
    <location>
        <begin position="65"/>
        <end position="88"/>
    </location>
</feature>
<dbReference type="Proteomes" id="UP000010475">
    <property type="component" value="Chromosome"/>
</dbReference>
<dbReference type="HOGENOM" id="CLU_2069200_0_0_3"/>
<proteinExistence type="predicted"/>
<dbReference type="OrthoDB" id="495548at2"/>
<feature type="transmembrane region" description="Helical" evidence="1">
    <location>
        <begin position="6"/>
        <end position="25"/>
    </location>
</feature>
<dbReference type="eggNOG" id="ENOG5032DY1">
    <property type="taxonomic scope" value="Bacteria"/>
</dbReference>
<dbReference type="RefSeq" id="WP_015208042.1">
    <property type="nucleotide sequence ID" value="NC_019757.1"/>
</dbReference>
<feature type="transmembrane region" description="Helical" evidence="1">
    <location>
        <begin position="95"/>
        <end position="113"/>
    </location>
</feature>
<keyword evidence="1" id="KW-0472">Membrane</keyword>
<dbReference type="AlphaFoldDB" id="K9WX49"/>
<evidence type="ECO:0000313" key="3">
    <source>
        <dbReference type="Proteomes" id="UP000010475"/>
    </source>
</evidence>
<gene>
    <name evidence="2" type="ORF">Cylst_2582</name>
</gene>
<organism evidence="2 3">
    <name type="scientific">Cylindrospermum stagnale PCC 7417</name>
    <dbReference type="NCBI Taxonomy" id="56107"/>
    <lineage>
        <taxon>Bacteria</taxon>
        <taxon>Bacillati</taxon>
        <taxon>Cyanobacteriota</taxon>
        <taxon>Cyanophyceae</taxon>
        <taxon>Nostocales</taxon>
        <taxon>Nostocaceae</taxon>
        <taxon>Cylindrospermum</taxon>
    </lineage>
</organism>
<dbReference type="EMBL" id="CP003642">
    <property type="protein sequence ID" value="AFZ24788.1"/>
    <property type="molecule type" value="Genomic_DNA"/>
</dbReference>